<dbReference type="PANTHER" id="PTHR33133:SF1">
    <property type="entry name" value="EXPRESSED PROTEIN-RELATED"/>
    <property type="match status" value="1"/>
</dbReference>
<feature type="transmembrane region" description="Helical" evidence="1">
    <location>
        <begin position="229"/>
        <end position="249"/>
    </location>
</feature>
<dbReference type="Proteomes" id="UP000252118">
    <property type="component" value="Unassembled WGS sequence"/>
</dbReference>
<feature type="transmembrane region" description="Helical" evidence="1">
    <location>
        <begin position="29"/>
        <end position="47"/>
    </location>
</feature>
<name>A0A366EUL2_9BACI</name>
<dbReference type="PANTHER" id="PTHR33133">
    <property type="entry name" value="OS08G0107100 PROTEIN-RELATED"/>
    <property type="match status" value="1"/>
</dbReference>
<feature type="transmembrane region" description="Helical" evidence="1">
    <location>
        <begin position="177"/>
        <end position="198"/>
    </location>
</feature>
<evidence type="ECO:0000256" key="1">
    <source>
        <dbReference type="SAM" id="Phobius"/>
    </source>
</evidence>
<protein>
    <recommendedName>
        <fullName evidence="4">Glycerophosphoryl diester phosphodiesterase membrane domain-containing protein</fullName>
    </recommendedName>
</protein>
<keyword evidence="1" id="KW-0472">Membrane</keyword>
<comment type="caution">
    <text evidence="2">The sequence shown here is derived from an EMBL/GenBank/DDBJ whole genome shotgun (WGS) entry which is preliminary data.</text>
</comment>
<proteinExistence type="predicted"/>
<dbReference type="OrthoDB" id="2375893at2"/>
<dbReference type="EMBL" id="QNRJ01000003">
    <property type="protein sequence ID" value="RBP06068.1"/>
    <property type="molecule type" value="Genomic_DNA"/>
</dbReference>
<gene>
    <name evidence="2" type="ORF">DET59_103197</name>
</gene>
<evidence type="ECO:0008006" key="4">
    <source>
        <dbReference type="Google" id="ProtNLM"/>
    </source>
</evidence>
<reference evidence="2 3" key="1">
    <citation type="submission" date="2018-06" db="EMBL/GenBank/DDBJ databases">
        <title>Freshwater and sediment microbial communities from various areas in North America, analyzing microbe dynamics in response to fracking.</title>
        <authorList>
            <person name="Lamendella R."/>
        </authorList>
    </citation>
    <scope>NUCLEOTIDE SEQUENCE [LARGE SCALE GENOMIC DNA]</scope>
    <source>
        <strain evidence="2 3">97B</strain>
    </source>
</reference>
<accession>A0A366EUL2</accession>
<evidence type="ECO:0000313" key="3">
    <source>
        <dbReference type="Proteomes" id="UP000252118"/>
    </source>
</evidence>
<feature type="transmembrane region" description="Helical" evidence="1">
    <location>
        <begin position="137"/>
        <end position="165"/>
    </location>
</feature>
<dbReference type="RefSeq" id="WP_113968635.1">
    <property type="nucleotide sequence ID" value="NZ_QNRJ01000003.1"/>
</dbReference>
<evidence type="ECO:0000313" key="2">
    <source>
        <dbReference type="EMBL" id="RBP06068.1"/>
    </source>
</evidence>
<sequence length="309" mass="33857">MNTKFSKPKGFGEILDHTFRLSKNRFKDFFLIFLILLGPVYLLQALIELAAGVSFFRTVGTGENWFDGIVNSFSGEFTEEGGPEVNLAAELGTGLIGLISIILAPIAQAAILFALNHMRKNEDFTVKLVIKQAFSRFWPIIGSSLLFGVIVFGIVFVPIFIFGFAGVFGASLLEPGVGIVVTGVVLLLAFAVAVAYFLTRWSFYFGAAAIENDAPGLGRSWRLTKKRGWILLLLFIVFGLIVGIVSSAFELTFGLVLGNSVLYGMIVNVVSLFTSMLFAVGFGVMFLDLKTRHDADDLNEMIDDYNTIQ</sequence>
<feature type="transmembrane region" description="Helical" evidence="1">
    <location>
        <begin position="261"/>
        <end position="287"/>
    </location>
</feature>
<keyword evidence="1" id="KW-1133">Transmembrane helix</keyword>
<organism evidence="2 3">
    <name type="scientific">Rossellomorea aquimaris</name>
    <dbReference type="NCBI Taxonomy" id="189382"/>
    <lineage>
        <taxon>Bacteria</taxon>
        <taxon>Bacillati</taxon>
        <taxon>Bacillota</taxon>
        <taxon>Bacilli</taxon>
        <taxon>Bacillales</taxon>
        <taxon>Bacillaceae</taxon>
        <taxon>Rossellomorea</taxon>
    </lineage>
</organism>
<feature type="transmembrane region" description="Helical" evidence="1">
    <location>
        <begin position="95"/>
        <end position="116"/>
    </location>
</feature>
<keyword evidence="1" id="KW-0812">Transmembrane</keyword>
<dbReference type="AlphaFoldDB" id="A0A366EUL2"/>